<name>A0A3N0E9S4_9ACTN</name>
<organism evidence="3 4">
    <name type="scientific">Halostreptopolyspora alba</name>
    <dbReference type="NCBI Taxonomy" id="2487137"/>
    <lineage>
        <taxon>Bacteria</taxon>
        <taxon>Bacillati</taxon>
        <taxon>Actinomycetota</taxon>
        <taxon>Actinomycetes</taxon>
        <taxon>Streptosporangiales</taxon>
        <taxon>Nocardiopsidaceae</taxon>
        <taxon>Halostreptopolyspora</taxon>
    </lineage>
</organism>
<comment type="caution">
    <text evidence="3">The sequence shown here is derived from an EMBL/GenBank/DDBJ whole genome shotgun (WGS) entry which is preliminary data.</text>
</comment>
<evidence type="ECO:0000313" key="4">
    <source>
        <dbReference type="Proteomes" id="UP000269198"/>
    </source>
</evidence>
<sequence length="166" mass="17259">MACPHRPAERGDARRRAGTGGLPGPARQGAVSAAAIGRHRSHSGVGGLAGRRALVATSVGARESGFGPRGVHGSVEEVLFPVLHGTLWYTGIAALPPFVVYGADRTTEADSAEHAAALRARLRALPTAEPIPYRHENGGDYDDGLVLRPRFAPGRSGLGVHTRPAP</sequence>
<dbReference type="OrthoDB" id="9798454at2"/>
<dbReference type="Proteomes" id="UP000269198">
    <property type="component" value="Unassembled WGS sequence"/>
</dbReference>
<reference evidence="3 4" key="1">
    <citation type="submission" date="2018-11" db="EMBL/GenBank/DDBJ databases">
        <title>The genome draft of YIM 96095.</title>
        <authorList>
            <person name="Tang S.-K."/>
            <person name="Chunyu W.-X."/>
            <person name="Feng Y.-Z."/>
        </authorList>
    </citation>
    <scope>NUCLEOTIDE SEQUENCE [LARGE SCALE GENOMIC DNA]</scope>
    <source>
        <strain evidence="3 4">YIM 96095</strain>
    </source>
</reference>
<keyword evidence="4" id="KW-1185">Reference proteome</keyword>
<dbReference type="AlphaFoldDB" id="A0A3N0E9S4"/>
<evidence type="ECO:0000313" key="3">
    <source>
        <dbReference type="EMBL" id="RNL84595.1"/>
    </source>
</evidence>
<dbReference type="Gene3D" id="3.40.50.360">
    <property type="match status" value="1"/>
</dbReference>
<dbReference type="EMBL" id="RJMB01000010">
    <property type="protein sequence ID" value="RNL84595.1"/>
    <property type="molecule type" value="Genomic_DNA"/>
</dbReference>
<feature type="compositionally biased region" description="Basic and acidic residues" evidence="1">
    <location>
        <begin position="1"/>
        <end position="15"/>
    </location>
</feature>
<proteinExistence type="predicted"/>
<dbReference type="InterPro" id="IPR029039">
    <property type="entry name" value="Flavoprotein-like_sf"/>
</dbReference>
<dbReference type="InterPro" id="IPR003680">
    <property type="entry name" value="Flavodoxin_fold"/>
</dbReference>
<gene>
    <name evidence="3" type="ORF">EFW17_11835</name>
</gene>
<feature type="domain" description="Flavodoxin-like fold" evidence="2">
    <location>
        <begin position="44"/>
        <end position="121"/>
    </location>
</feature>
<accession>A0A3N0E9S4</accession>
<feature type="region of interest" description="Disordered" evidence="1">
    <location>
        <begin position="1"/>
        <end position="28"/>
    </location>
</feature>
<evidence type="ECO:0000259" key="2">
    <source>
        <dbReference type="Pfam" id="PF02525"/>
    </source>
</evidence>
<protein>
    <submittedName>
        <fullName evidence="3">Flavodoxin family protein</fullName>
    </submittedName>
</protein>
<dbReference type="Pfam" id="PF02525">
    <property type="entry name" value="Flavodoxin_2"/>
    <property type="match status" value="1"/>
</dbReference>
<dbReference type="SUPFAM" id="SSF52218">
    <property type="entry name" value="Flavoproteins"/>
    <property type="match status" value="1"/>
</dbReference>
<evidence type="ECO:0000256" key="1">
    <source>
        <dbReference type="SAM" id="MobiDB-lite"/>
    </source>
</evidence>